<protein>
    <submittedName>
        <fullName evidence="3">Uncharacterized protein</fullName>
    </submittedName>
</protein>
<reference evidence="3" key="1">
    <citation type="submission" date="2022-11" db="UniProtKB">
        <authorList>
            <consortium name="WormBaseParasite"/>
        </authorList>
    </citation>
    <scope>IDENTIFICATION</scope>
</reference>
<feature type="region of interest" description="Disordered" evidence="1">
    <location>
        <begin position="272"/>
        <end position="291"/>
    </location>
</feature>
<feature type="compositionally biased region" description="Polar residues" evidence="1">
    <location>
        <begin position="272"/>
        <end position="284"/>
    </location>
</feature>
<evidence type="ECO:0000256" key="1">
    <source>
        <dbReference type="SAM" id="MobiDB-lite"/>
    </source>
</evidence>
<organism evidence="2 3">
    <name type="scientific">Globodera rostochiensis</name>
    <name type="common">Golden nematode worm</name>
    <name type="synonym">Heterodera rostochiensis</name>
    <dbReference type="NCBI Taxonomy" id="31243"/>
    <lineage>
        <taxon>Eukaryota</taxon>
        <taxon>Metazoa</taxon>
        <taxon>Ecdysozoa</taxon>
        <taxon>Nematoda</taxon>
        <taxon>Chromadorea</taxon>
        <taxon>Rhabditida</taxon>
        <taxon>Tylenchina</taxon>
        <taxon>Tylenchomorpha</taxon>
        <taxon>Tylenchoidea</taxon>
        <taxon>Heteroderidae</taxon>
        <taxon>Heteroderinae</taxon>
        <taxon>Globodera</taxon>
    </lineage>
</organism>
<dbReference type="WBParaSite" id="Gr19_v10_g9443.t4">
    <property type="protein sequence ID" value="Gr19_v10_g9443.t4"/>
    <property type="gene ID" value="Gr19_v10_g9443"/>
</dbReference>
<keyword evidence="2" id="KW-1185">Reference proteome</keyword>
<name>A0A914ICW4_GLORO</name>
<evidence type="ECO:0000313" key="3">
    <source>
        <dbReference type="WBParaSite" id="Gr19_v10_g9443.t4"/>
    </source>
</evidence>
<proteinExistence type="predicted"/>
<dbReference type="Proteomes" id="UP000887572">
    <property type="component" value="Unplaced"/>
</dbReference>
<dbReference type="AlphaFoldDB" id="A0A914ICW4"/>
<sequence length="291" mass="33355">MKPCFDKFTNFVKKWINCVNENLIKDKSCLPHKKDYVDKRMNYLFGMAENVVIPSGSVKIRQGSKFCDMKFSRKLQRFLPIMASSDGSTNKIPSGAIPNRFSYENQLKIMLENQKNYKRINAKISFTIYRKKQINFPDDIYSFFALRAAIKKIKTLKSKNQNEAEYVLQIVTAMRDSIKEINSYANKTASTAIVNEQLRFIGLVLGHLLFRENPIFNVANNEFSFTARIEPDIDAVNLSACGMLVIQFDEELKAQLNGENLLREDSLNLASRKNGSTKTNSSVQGFVKRVR</sequence>
<accession>A0A914ICW4</accession>
<evidence type="ECO:0000313" key="2">
    <source>
        <dbReference type="Proteomes" id="UP000887572"/>
    </source>
</evidence>